<dbReference type="Gene3D" id="2.60.470.10">
    <property type="entry name" value="Acid-sensing ion channels like domains"/>
    <property type="match status" value="1"/>
</dbReference>
<feature type="region of interest" description="Disordered" evidence="1">
    <location>
        <begin position="1"/>
        <end position="35"/>
    </location>
</feature>
<name>D2VLU4_NAEGR</name>
<reference evidence="3 4" key="1">
    <citation type="journal article" date="2010" name="Cell">
        <title>The genome of Naegleria gruberi illuminates early eukaryotic versatility.</title>
        <authorList>
            <person name="Fritz-Laylin L.K."/>
            <person name="Prochnik S.E."/>
            <person name="Ginger M.L."/>
            <person name="Dacks J.B."/>
            <person name="Carpenter M.L."/>
            <person name="Field M.C."/>
            <person name="Kuo A."/>
            <person name="Paredez A."/>
            <person name="Chapman J."/>
            <person name="Pham J."/>
            <person name="Shu S."/>
            <person name="Neupane R."/>
            <person name="Cipriano M."/>
            <person name="Mancuso J."/>
            <person name="Tu H."/>
            <person name="Salamov A."/>
            <person name="Lindquist E."/>
            <person name="Shapiro H."/>
            <person name="Lucas S."/>
            <person name="Grigoriev I.V."/>
            <person name="Cande W.Z."/>
            <person name="Fulton C."/>
            <person name="Rokhsar D.S."/>
            <person name="Dawson S.C."/>
        </authorList>
    </citation>
    <scope>NUCLEOTIDE SEQUENCE [LARGE SCALE GENOMIC DNA]</scope>
    <source>
        <strain evidence="3 4">NEG-M</strain>
    </source>
</reference>
<dbReference type="GeneID" id="8855575"/>
<dbReference type="InParanoid" id="D2VLU4"/>
<dbReference type="AlphaFoldDB" id="D2VLU4"/>
<keyword evidence="2" id="KW-0472">Membrane</keyword>
<keyword evidence="2" id="KW-1133">Transmembrane helix</keyword>
<organism evidence="4">
    <name type="scientific">Naegleria gruberi</name>
    <name type="common">Amoeba</name>
    <dbReference type="NCBI Taxonomy" id="5762"/>
    <lineage>
        <taxon>Eukaryota</taxon>
        <taxon>Discoba</taxon>
        <taxon>Heterolobosea</taxon>
        <taxon>Tetramitia</taxon>
        <taxon>Eutetramitia</taxon>
        <taxon>Vahlkampfiidae</taxon>
        <taxon>Naegleria</taxon>
    </lineage>
</organism>
<evidence type="ECO:0000256" key="2">
    <source>
        <dbReference type="SAM" id="Phobius"/>
    </source>
</evidence>
<dbReference type="Proteomes" id="UP000006671">
    <property type="component" value="Unassembled WGS sequence"/>
</dbReference>
<keyword evidence="4" id="KW-1185">Reference proteome</keyword>
<protein>
    <submittedName>
        <fullName evidence="3">Predicted protein</fullName>
    </submittedName>
</protein>
<proteinExistence type="predicted"/>
<gene>
    <name evidence="3" type="ORF">NAEGRDRAFT_69902</name>
</gene>
<sequence length="332" mass="37358">MSKTSVSPIEMQEKEAGGSAAASMKPTTTAEDEEERRNSVKIGGWKFPFKWFHLLTMIGWVIMIGFMIYYIIRQAMSYSEALGKPTTSMSWESTLKLALPAITNSKLEYAIGMQVPLIVMHVGSIIVGVWIFKVQGGRNYHCYVFNNITDSTKVFKSWLTGYSGMRRFRSSYVSDFSLREPNEKEIKANIKRMGFTVSFHEPGTTPNILSETNYAQPGLDNFYILTKQVTKRLNPSVEHQNLETTEWASKNTVLMSTVSSNTSLTVAVTYGTLNVNHIEEVLTVSIEGLLGELAGMLGLLMGIDILKTIRGLLEIPLIFREKSTMELWDNFN</sequence>
<keyword evidence="2" id="KW-0812">Transmembrane</keyword>
<feature type="transmembrane region" description="Helical" evidence="2">
    <location>
        <begin position="109"/>
        <end position="132"/>
    </location>
</feature>
<accession>D2VLU4</accession>
<dbReference type="EMBL" id="GG738881">
    <property type="protein sequence ID" value="EFC42203.1"/>
    <property type="molecule type" value="Genomic_DNA"/>
</dbReference>
<dbReference type="RefSeq" id="XP_002674947.1">
    <property type="nucleotide sequence ID" value="XM_002674901.1"/>
</dbReference>
<dbReference type="VEuPathDB" id="AmoebaDB:NAEGRDRAFT_69902"/>
<evidence type="ECO:0000313" key="3">
    <source>
        <dbReference type="EMBL" id="EFC42203.1"/>
    </source>
</evidence>
<dbReference type="KEGG" id="ngr:NAEGRDRAFT_69902"/>
<evidence type="ECO:0000256" key="1">
    <source>
        <dbReference type="SAM" id="MobiDB-lite"/>
    </source>
</evidence>
<dbReference type="OrthoDB" id="10253383at2759"/>
<evidence type="ECO:0000313" key="4">
    <source>
        <dbReference type="Proteomes" id="UP000006671"/>
    </source>
</evidence>
<feature type="transmembrane region" description="Helical" evidence="2">
    <location>
        <begin position="51"/>
        <end position="72"/>
    </location>
</feature>